<name>T0YRF4_9ZZZZ</name>
<keyword evidence="1" id="KW-1133">Transmembrane helix</keyword>
<feature type="transmembrane region" description="Helical" evidence="1">
    <location>
        <begin position="14"/>
        <end position="34"/>
    </location>
</feature>
<feature type="transmembrane region" description="Helical" evidence="1">
    <location>
        <begin position="81"/>
        <end position="104"/>
    </location>
</feature>
<proteinExistence type="predicted"/>
<dbReference type="AlphaFoldDB" id="T0YRF4"/>
<sequence length="185" mass="20798">MFIPGIKISFVEKLPYIGLILVIFELFLLVISIFPNAMTDEIAVSTFAAKLFLEGKDPYSNANMAPVFSSYFRPAGYTPTLFGGVMNTLIYPGMSVLVFIPVVLLKLPNYSMLLVFSMIALAGVFYEYYKKKMVDLIPFLAVMVAITAVIFGSPWVHNGHSLDNISDLCVSYQKEPFAFWNIFWT</sequence>
<feature type="transmembrane region" description="Helical" evidence="1">
    <location>
        <begin position="136"/>
        <end position="156"/>
    </location>
</feature>
<organism evidence="2">
    <name type="scientific">mine drainage metagenome</name>
    <dbReference type="NCBI Taxonomy" id="410659"/>
    <lineage>
        <taxon>unclassified sequences</taxon>
        <taxon>metagenomes</taxon>
        <taxon>ecological metagenomes</taxon>
    </lineage>
</organism>
<evidence type="ECO:0008006" key="3">
    <source>
        <dbReference type="Google" id="ProtNLM"/>
    </source>
</evidence>
<comment type="caution">
    <text evidence="2">The sequence shown here is derived from an EMBL/GenBank/DDBJ whole genome shotgun (WGS) entry which is preliminary data.</text>
</comment>
<evidence type="ECO:0000256" key="1">
    <source>
        <dbReference type="SAM" id="Phobius"/>
    </source>
</evidence>
<keyword evidence="1" id="KW-0812">Transmembrane</keyword>
<reference evidence="2" key="1">
    <citation type="submission" date="2013-08" db="EMBL/GenBank/DDBJ databases">
        <authorList>
            <person name="Mendez C."/>
            <person name="Richter M."/>
            <person name="Ferrer M."/>
            <person name="Sanchez J."/>
        </authorList>
    </citation>
    <scope>NUCLEOTIDE SEQUENCE</scope>
</reference>
<gene>
    <name evidence="2" type="ORF">B1A_18145</name>
</gene>
<evidence type="ECO:0000313" key="2">
    <source>
        <dbReference type="EMBL" id="EQD35723.1"/>
    </source>
</evidence>
<reference evidence="2" key="2">
    <citation type="journal article" date="2014" name="ISME J.">
        <title>Microbial stratification in low pH oxic and suboxic macroscopic growths along an acid mine drainage.</title>
        <authorList>
            <person name="Mendez-Garcia C."/>
            <person name="Mesa V."/>
            <person name="Sprenger R.R."/>
            <person name="Richter M."/>
            <person name="Diez M.S."/>
            <person name="Solano J."/>
            <person name="Bargiela R."/>
            <person name="Golyshina O.V."/>
            <person name="Manteca A."/>
            <person name="Ramos J.L."/>
            <person name="Gallego J.R."/>
            <person name="Llorente I."/>
            <person name="Martins Dos Santos V.A."/>
            <person name="Jensen O.N."/>
            <person name="Pelaez A.I."/>
            <person name="Sanchez J."/>
            <person name="Ferrer M."/>
        </authorList>
    </citation>
    <scope>NUCLEOTIDE SEQUENCE</scope>
</reference>
<dbReference type="EMBL" id="AUZX01013376">
    <property type="protein sequence ID" value="EQD35723.1"/>
    <property type="molecule type" value="Genomic_DNA"/>
</dbReference>
<feature type="transmembrane region" description="Helical" evidence="1">
    <location>
        <begin position="110"/>
        <end position="129"/>
    </location>
</feature>
<accession>T0YRF4</accession>
<keyword evidence="1" id="KW-0472">Membrane</keyword>
<protein>
    <recommendedName>
        <fullName evidence="3">Oligosaccharyl transferase STT3 subunit</fullName>
    </recommendedName>
</protein>